<evidence type="ECO:0000256" key="4">
    <source>
        <dbReference type="ARBA" id="ARBA00023136"/>
    </source>
</evidence>
<evidence type="ECO:0000313" key="7">
    <source>
        <dbReference type="Proteomes" id="UP000064007"/>
    </source>
</evidence>
<sequence>MSNDHHSDHSETHFTSTAVVRDIVIGMADGLTVPFALAAGLSAAVDSSAIIVTAGLAEVAAGSIAMGLGGYLAGKTDIEHYDSELKREAHEIKHLREHEILEVQEILSEYGLKGSALKAVVKSITSNRERWLKFMMKFELNLERPDPKRAVTSAATIAIAYIIGGLIPLMPYIFISDIMPALKMSAIATGIALVLFGWIKGRFTGVNQGRSAMQTLVIGALASSAAFGLAHLFS</sequence>
<keyword evidence="4 5" id="KW-0472">Membrane</keyword>
<dbReference type="GO" id="GO:0012505">
    <property type="term" value="C:endomembrane system"/>
    <property type="evidence" value="ECO:0007669"/>
    <property type="project" value="UniProtKB-SubCell"/>
</dbReference>
<dbReference type="PANTHER" id="PTHR31851">
    <property type="entry name" value="FE(2+)/MN(2+) TRANSPORTER PCL1"/>
    <property type="match status" value="1"/>
</dbReference>
<dbReference type="GO" id="GO:0005384">
    <property type="term" value="F:manganese ion transmembrane transporter activity"/>
    <property type="evidence" value="ECO:0007669"/>
    <property type="project" value="InterPro"/>
</dbReference>
<feature type="transmembrane region" description="Helical" evidence="5">
    <location>
        <begin position="211"/>
        <end position="233"/>
    </location>
</feature>
<proteinExistence type="predicted"/>
<comment type="subcellular location">
    <subcellularLocation>
        <location evidence="1">Endomembrane system</location>
        <topology evidence="1">Multi-pass membrane protein</topology>
    </subcellularLocation>
</comment>
<feature type="transmembrane region" description="Helical" evidence="5">
    <location>
        <begin position="154"/>
        <end position="175"/>
    </location>
</feature>
<dbReference type="EMBL" id="LN827929">
    <property type="protein sequence ID" value="CEZ18928.1"/>
    <property type="molecule type" value="Genomic_DNA"/>
</dbReference>
<keyword evidence="3 5" id="KW-1133">Transmembrane helix</keyword>
<dbReference type="AlphaFoldDB" id="A0A0D6EU21"/>
<organism evidence="6 7">
    <name type="scientific">Candidatus Methylopumilus planktonicus</name>
    <dbReference type="NCBI Taxonomy" id="1581557"/>
    <lineage>
        <taxon>Bacteria</taxon>
        <taxon>Pseudomonadati</taxon>
        <taxon>Pseudomonadota</taxon>
        <taxon>Betaproteobacteria</taxon>
        <taxon>Nitrosomonadales</taxon>
        <taxon>Methylophilaceae</taxon>
        <taxon>Candidatus Methylopumilus</taxon>
    </lineage>
</organism>
<evidence type="ECO:0000256" key="2">
    <source>
        <dbReference type="ARBA" id="ARBA00022692"/>
    </source>
</evidence>
<name>A0A0D6EU21_9PROT</name>
<evidence type="ECO:0000313" key="6">
    <source>
        <dbReference type="EMBL" id="CEZ18928.1"/>
    </source>
</evidence>
<protein>
    <submittedName>
        <fullName evidence="6">Vacuolar iron transporter 1.2</fullName>
    </submittedName>
</protein>
<evidence type="ECO:0000256" key="3">
    <source>
        <dbReference type="ARBA" id="ARBA00022989"/>
    </source>
</evidence>
<evidence type="ECO:0000256" key="1">
    <source>
        <dbReference type="ARBA" id="ARBA00004127"/>
    </source>
</evidence>
<dbReference type="Proteomes" id="UP000064007">
    <property type="component" value="Chromosome 1"/>
</dbReference>
<keyword evidence="2 5" id="KW-0812">Transmembrane</keyword>
<dbReference type="OrthoDB" id="5506246at2"/>
<accession>A0A0D6EU21</accession>
<dbReference type="KEGG" id="mbat:BN1208_0031"/>
<dbReference type="InterPro" id="IPR008217">
    <property type="entry name" value="Ccc1_fam"/>
</dbReference>
<keyword evidence="7" id="KW-1185">Reference proteome</keyword>
<dbReference type="RefSeq" id="WP_046486600.1">
    <property type="nucleotide sequence ID" value="NZ_LN827929.1"/>
</dbReference>
<dbReference type="GO" id="GO:0030026">
    <property type="term" value="P:intracellular manganese ion homeostasis"/>
    <property type="evidence" value="ECO:0007669"/>
    <property type="project" value="InterPro"/>
</dbReference>
<dbReference type="Pfam" id="PF01988">
    <property type="entry name" value="VIT1"/>
    <property type="match status" value="1"/>
</dbReference>
<reference evidence="7" key="1">
    <citation type="submission" date="2014-12" db="EMBL/GenBank/DDBJ databases">
        <authorList>
            <person name="Salcher M.M."/>
        </authorList>
    </citation>
    <scope>NUCLEOTIDE SEQUENCE [LARGE SCALE GENOMIC DNA]</scope>
    <source>
        <strain evidence="7">MMS-10A-171</strain>
    </source>
</reference>
<dbReference type="HOGENOM" id="CLU_038957_0_2_4"/>
<feature type="transmembrane region" description="Helical" evidence="5">
    <location>
        <begin position="181"/>
        <end position="199"/>
    </location>
</feature>
<gene>
    <name evidence="6" type="primary">VIT1</name>
    <name evidence="6" type="ORF">BN1208_0031</name>
</gene>
<evidence type="ECO:0000256" key="5">
    <source>
        <dbReference type="SAM" id="Phobius"/>
    </source>
</evidence>